<keyword evidence="2" id="KW-1185">Reference proteome</keyword>
<dbReference type="RefSeq" id="WP_064464593.1">
    <property type="nucleotide sequence ID" value="NZ_CP017080.1"/>
</dbReference>
<proteinExistence type="predicted"/>
<accession>A0A1B3XTW2</accession>
<dbReference type="AlphaFoldDB" id="A0A1B3XTW2"/>
<gene>
    <name evidence="1" type="ORF">ABE28_019800</name>
</gene>
<dbReference type="Proteomes" id="UP000077926">
    <property type="component" value="Chromosome"/>
</dbReference>
<dbReference type="OrthoDB" id="9796085at2"/>
<reference evidence="1 2" key="1">
    <citation type="submission" date="2016-08" db="EMBL/GenBank/DDBJ databases">
        <title>Complete genome sequence of Bacillus muralis G25-68, a strain with toxicity to nematodes.</title>
        <authorList>
            <person name="Zheng Z."/>
        </authorList>
    </citation>
    <scope>NUCLEOTIDE SEQUENCE [LARGE SCALE GENOMIC DNA]</scope>
    <source>
        <strain evidence="1 2">G25-68</strain>
    </source>
</reference>
<evidence type="ECO:0000313" key="1">
    <source>
        <dbReference type="EMBL" id="AOH56618.1"/>
    </source>
</evidence>
<sequence length="77" mass="8842">MDKRVQFDFEIKFTNGGGLQGQEFRLDIEGDDISDEELAHYIVDDLRLLMVGEVKIFNKKIINETHKRKSADGNSGR</sequence>
<dbReference type="EMBL" id="CP017080">
    <property type="protein sequence ID" value="AOH56618.1"/>
    <property type="molecule type" value="Genomic_DNA"/>
</dbReference>
<organism evidence="1 2">
    <name type="scientific">Peribacillus muralis</name>
    <dbReference type="NCBI Taxonomy" id="264697"/>
    <lineage>
        <taxon>Bacteria</taxon>
        <taxon>Bacillati</taxon>
        <taxon>Bacillota</taxon>
        <taxon>Bacilli</taxon>
        <taxon>Bacillales</taxon>
        <taxon>Bacillaceae</taxon>
        <taxon>Peribacillus</taxon>
    </lineage>
</organism>
<dbReference type="STRING" id="264697.ABE28_019800"/>
<dbReference type="KEGG" id="bmur:ABE28_019800"/>
<name>A0A1B3XTW2_9BACI</name>
<protein>
    <submittedName>
        <fullName evidence="1">Cyclase</fullName>
    </submittedName>
</protein>
<evidence type="ECO:0000313" key="2">
    <source>
        <dbReference type="Proteomes" id="UP000077926"/>
    </source>
</evidence>